<evidence type="ECO:0000256" key="6">
    <source>
        <dbReference type="ARBA" id="ARBA00022763"/>
    </source>
</evidence>
<dbReference type="Pfam" id="PF02581">
    <property type="entry name" value="TMP-TENI"/>
    <property type="match status" value="1"/>
</dbReference>
<dbReference type="InterPro" id="IPR047127">
    <property type="entry name" value="MutT-like"/>
</dbReference>
<dbReference type="CDD" id="cd03425">
    <property type="entry name" value="NUDIX_MutT_NudA_like"/>
    <property type="match status" value="1"/>
</dbReference>
<gene>
    <name evidence="18" type="ORF">GCM10023116_05980</name>
</gene>
<evidence type="ECO:0000256" key="12">
    <source>
        <dbReference type="ARBA" id="ARBA00038905"/>
    </source>
</evidence>
<dbReference type="Pfam" id="PF14815">
    <property type="entry name" value="NUDIX_4"/>
    <property type="match status" value="1"/>
</dbReference>
<reference evidence="19" key="1">
    <citation type="journal article" date="2019" name="Int. J. Syst. Evol. Microbiol.">
        <title>The Global Catalogue of Microorganisms (GCM) 10K type strain sequencing project: providing services to taxonomists for standard genome sequencing and annotation.</title>
        <authorList>
            <consortium name="The Broad Institute Genomics Platform"/>
            <consortium name="The Broad Institute Genome Sequencing Center for Infectious Disease"/>
            <person name="Wu L."/>
            <person name="Ma J."/>
        </authorList>
    </citation>
    <scope>NUCLEOTIDE SEQUENCE [LARGE SCALE GENOMIC DNA]</scope>
    <source>
        <strain evidence="19">JCM 17805</strain>
    </source>
</reference>
<dbReference type="PROSITE" id="PS51462">
    <property type="entry name" value="NUDIX"/>
    <property type="match status" value="1"/>
</dbReference>
<keyword evidence="6" id="KW-0227">DNA damage</keyword>
<dbReference type="PROSITE" id="PS00893">
    <property type="entry name" value="NUDIX_BOX"/>
    <property type="match status" value="1"/>
</dbReference>
<evidence type="ECO:0000256" key="10">
    <source>
        <dbReference type="ARBA" id="ARBA00035861"/>
    </source>
</evidence>
<dbReference type="EC" id="3.6.1.55" evidence="12"/>
<keyword evidence="8" id="KW-0460">Magnesium</keyword>
<dbReference type="InterPro" id="IPR020476">
    <property type="entry name" value="Nudix_hydrolase"/>
</dbReference>
<dbReference type="NCBIfam" id="TIGR00586">
    <property type="entry name" value="mutt"/>
    <property type="match status" value="1"/>
</dbReference>
<dbReference type="Gene3D" id="3.20.20.70">
    <property type="entry name" value="Aldolase class I"/>
    <property type="match status" value="1"/>
</dbReference>
<dbReference type="Proteomes" id="UP001500604">
    <property type="component" value="Unassembled WGS sequence"/>
</dbReference>
<evidence type="ECO:0000313" key="18">
    <source>
        <dbReference type="EMBL" id="GAA4648331.1"/>
    </source>
</evidence>
<comment type="catalytic activity">
    <reaction evidence="11">
        <text>8-oxo-GTP + H2O = 8-oxo-GMP + diphosphate + H(+)</text>
        <dbReference type="Rhea" id="RHEA:67616"/>
        <dbReference type="ChEBI" id="CHEBI:15377"/>
        <dbReference type="ChEBI" id="CHEBI:15378"/>
        <dbReference type="ChEBI" id="CHEBI:33019"/>
        <dbReference type="ChEBI" id="CHEBI:143553"/>
        <dbReference type="ChEBI" id="CHEBI:145694"/>
    </reaction>
</comment>
<dbReference type="RefSeq" id="WP_345193875.1">
    <property type="nucleotide sequence ID" value="NZ_BAABFL010000064.1"/>
</dbReference>
<dbReference type="InterPro" id="IPR015797">
    <property type="entry name" value="NUDIX_hydrolase-like_dom_sf"/>
</dbReference>
<keyword evidence="5" id="KW-0479">Metal-binding</keyword>
<organism evidence="18 19">
    <name type="scientific">Kistimonas scapharcae</name>
    <dbReference type="NCBI Taxonomy" id="1036133"/>
    <lineage>
        <taxon>Bacteria</taxon>
        <taxon>Pseudomonadati</taxon>
        <taxon>Pseudomonadota</taxon>
        <taxon>Gammaproteobacteria</taxon>
        <taxon>Oceanospirillales</taxon>
        <taxon>Endozoicomonadaceae</taxon>
        <taxon>Kistimonas</taxon>
    </lineage>
</organism>
<keyword evidence="9" id="KW-0234">DNA repair</keyword>
<dbReference type="SUPFAM" id="SSF51391">
    <property type="entry name" value="Thiamin phosphate synthase"/>
    <property type="match status" value="1"/>
</dbReference>
<dbReference type="InterPro" id="IPR022998">
    <property type="entry name" value="ThiamineP_synth_TenI"/>
</dbReference>
<evidence type="ECO:0000256" key="3">
    <source>
        <dbReference type="ARBA" id="ARBA00022457"/>
    </source>
</evidence>
<dbReference type="Gene3D" id="3.90.79.10">
    <property type="entry name" value="Nucleoside Triphosphate Pyrophosphohydrolase"/>
    <property type="match status" value="1"/>
</dbReference>
<dbReference type="PANTHER" id="PTHR47707">
    <property type="entry name" value="8-OXO-DGTP DIPHOSPHATASE"/>
    <property type="match status" value="1"/>
</dbReference>
<evidence type="ECO:0000256" key="13">
    <source>
        <dbReference type="ARBA" id="ARBA00040794"/>
    </source>
</evidence>
<feature type="domain" description="Nudix hydrolase" evidence="17">
    <location>
        <begin position="3"/>
        <end position="132"/>
    </location>
</feature>
<evidence type="ECO:0000256" key="8">
    <source>
        <dbReference type="ARBA" id="ARBA00022842"/>
    </source>
</evidence>
<evidence type="ECO:0000256" key="1">
    <source>
        <dbReference type="ARBA" id="ARBA00001946"/>
    </source>
</evidence>
<keyword evidence="7 18" id="KW-0378">Hydrolase</keyword>
<dbReference type="InterPro" id="IPR003561">
    <property type="entry name" value="Mutator_MutT"/>
</dbReference>
<comment type="caution">
    <text evidence="18">The sequence shown here is derived from an EMBL/GenBank/DDBJ whole genome shotgun (WGS) entry which is preliminary data.</text>
</comment>
<proteinExistence type="inferred from homology"/>
<dbReference type="InterPro" id="IPR000086">
    <property type="entry name" value="NUDIX_hydrolase_dom"/>
</dbReference>
<keyword evidence="19" id="KW-1185">Reference proteome</keyword>
<keyword evidence="4" id="KW-0235">DNA replication</keyword>
<name>A0ABP8UXS0_9GAMM</name>
<dbReference type="SUPFAM" id="SSF55811">
    <property type="entry name" value="Nudix"/>
    <property type="match status" value="1"/>
</dbReference>
<dbReference type="PANTHER" id="PTHR47707:SF1">
    <property type="entry name" value="NUDIX HYDROLASE FAMILY PROTEIN"/>
    <property type="match status" value="1"/>
</dbReference>
<dbReference type="GO" id="GO:0016787">
    <property type="term" value="F:hydrolase activity"/>
    <property type="evidence" value="ECO:0007669"/>
    <property type="project" value="UniProtKB-KW"/>
</dbReference>
<dbReference type="InterPro" id="IPR020084">
    <property type="entry name" value="NUDIX_hydrolase_CS"/>
</dbReference>
<dbReference type="CDD" id="cd00564">
    <property type="entry name" value="TMP_TenI"/>
    <property type="match status" value="1"/>
</dbReference>
<dbReference type="NCBIfam" id="NF006530">
    <property type="entry name" value="PRK08999.1"/>
    <property type="match status" value="1"/>
</dbReference>
<evidence type="ECO:0000256" key="5">
    <source>
        <dbReference type="ARBA" id="ARBA00022723"/>
    </source>
</evidence>
<evidence type="ECO:0000256" key="4">
    <source>
        <dbReference type="ARBA" id="ARBA00022705"/>
    </source>
</evidence>
<evidence type="ECO:0000256" key="9">
    <source>
        <dbReference type="ARBA" id="ARBA00023204"/>
    </source>
</evidence>
<dbReference type="EMBL" id="BAABFL010000064">
    <property type="protein sequence ID" value="GAA4648331.1"/>
    <property type="molecule type" value="Genomic_DNA"/>
</dbReference>
<dbReference type="InterPro" id="IPR013785">
    <property type="entry name" value="Aldolase_TIM"/>
</dbReference>
<evidence type="ECO:0000256" key="16">
    <source>
        <dbReference type="ARBA" id="ARBA00042798"/>
    </source>
</evidence>
<evidence type="ECO:0000256" key="11">
    <source>
        <dbReference type="ARBA" id="ARBA00036904"/>
    </source>
</evidence>
<dbReference type="PRINTS" id="PR00502">
    <property type="entry name" value="NUDIXFAMILY"/>
</dbReference>
<evidence type="ECO:0000259" key="17">
    <source>
        <dbReference type="PROSITE" id="PS51462"/>
    </source>
</evidence>
<evidence type="ECO:0000256" key="2">
    <source>
        <dbReference type="ARBA" id="ARBA00005582"/>
    </source>
</evidence>
<accession>A0ABP8UXS0</accession>
<comment type="catalytic activity">
    <reaction evidence="10">
        <text>8-oxo-dGTP + H2O = 8-oxo-dGMP + diphosphate + H(+)</text>
        <dbReference type="Rhea" id="RHEA:31575"/>
        <dbReference type="ChEBI" id="CHEBI:15377"/>
        <dbReference type="ChEBI" id="CHEBI:15378"/>
        <dbReference type="ChEBI" id="CHEBI:33019"/>
        <dbReference type="ChEBI" id="CHEBI:63224"/>
        <dbReference type="ChEBI" id="CHEBI:77896"/>
        <dbReference type="EC" id="3.6.1.55"/>
    </reaction>
</comment>
<evidence type="ECO:0000256" key="15">
    <source>
        <dbReference type="ARBA" id="ARBA00041979"/>
    </source>
</evidence>
<comment type="similarity">
    <text evidence="2">Belongs to the Nudix hydrolase family.</text>
</comment>
<evidence type="ECO:0000256" key="14">
    <source>
        <dbReference type="ARBA" id="ARBA00041592"/>
    </source>
</evidence>
<dbReference type="InterPro" id="IPR036206">
    <property type="entry name" value="ThiamineP_synth_sf"/>
</dbReference>
<sequence length="314" mass="34565">MVNQIVHVAAAVIERGDDHILLAMRPDDKHQGGLWEFPGGKLVAGESVHEALSRELKEELGILVVDSSPLIRIHHEYPDKNVLLDVWRVTGFAGEPYGCEGQEVRWVKRENLTHYEFPAANNPIVAAARLPDKYLVTGVFATEEELFRRLHSAMALGLRLVQFRAPWLESDAYMALAEIMAGVCRESGSTLMLKGDVSLLLEDWVDGIHLTADQLQRLRSKGWQYCGDKLLAASCHSDIELAWAAAIGCSFATLSPVHQTASHPYAKNLGKTLARAITDKAVIPVFWLGGMGEDDLGSIKVNGGQGMASISCWW</sequence>
<protein>
    <recommendedName>
        <fullName evidence="13">8-oxo-dGTP diphosphatase</fullName>
        <ecNumber evidence="12">3.6.1.55</ecNumber>
    </recommendedName>
    <alternativeName>
        <fullName evidence="16">7,8-dihydro-8-oxoguanine-triphosphatase</fullName>
    </alternativeName>
    <alternativeName>
        <fullName evidence="15">Mutator protein MutT</fullName>
    </alternativeName>
    <alternativeName>
        <fullName evidence="14">dGTP pyrophosphohydrolase</fullName>
    </alternativeName>
</protein>
<dbReference type="InterPro" id="IPR029119">
    <property type="entry name" value="MutY_C"/>
</dbReference>
<keyword evidence="3" id="KW-0515">Mutator protein</keyword>
<evidence type="ECO:0000313" key="19">
    <source>
        <dbReference type="Proteomes" id="UP001500604"/>
    </source>
</evidence>
<evidence type="ECO:0000256" key="7">
    <source>
        <dbReference type="ARBA" id="ARBA00022801"/>
    </source>
</evidence>
<comment type="cofactor">
    <cofactor evidence="1">
        <name>Mg(2+)</name>
        <dbReference type="ChEBI" id="CHEBI:18420"/>
    </cofactor>
</comment>